<evidence type="ECO:0000313" key="5">
    <source>
        <dbReference type="Proteomes" id="UP001446205"/>
    </source>
</evidence>
<dbReference type="InterPro" id="IPR003489">
    <property type="entry name" value="RHF/RaiA"/>
</dbReference>
<evidence type="ECO:0000256" key="1">
    <source>
        <dbReference type="ARBA" id="ARBA00022845"/>
    </source>
</evidence>
<comment type="caution">
    <text evidence="4">The sequence shown here is derived from an EMBL/GenBank/DDBJ whole genome shotgun (WGS) entry which is preliminary data.</text>
</comment>
<dbReference type="Pfam" id="PF02482">
    <property type="entry name" value="Ribosomal_S30AE"/>
    <property type="match status" value="1"/>
</dbReference>
<dbReference type="InterPro" id="IPR036567">
    <property type="entry name" value="RHF-like"/>
</dbReference>
<sequence>MHLKITGQHLDLTEALKNYVNEKIGGVDQYFDNVIDAEVVLRQEKFRNSIEVTLFAAGQTLHAEAEDKDMYAAIDAASDKLERQVVRYKEKLTNHHPHHNLDKTQVTEL</sequence>
<keyword evidence="5" id="KW-1185">Reference proteome</keyword>
<protein>
    <recommendedName>
        <fullName evidence="3">Ribosome hibernation promoting factor</fullName>
    </recommendedName>
</protein>
<dbReference type="PANTHER" id="PTHR33231:SF1">
    <property type="entry name" value="30S RIBOSOMAL PROTEIN"/>
    <property type="match status" value="1"/>
</dbReference>
<dbReference type="Proteomes" id="UP001446205">
    <property type="component" value="Unassembled WGS sequence"/>
</dbReference>
<accession>A0ABU9D995</accession>
<dbReference type="NCBIfam" id="TIGR00741">
    <property type="entry name" value="yfiA"/>
    <property type="match status" value="1"/>
</dbReference>
<dbReference type="RefSeq" id="WP_341371012.1">
    <property type="nucleotide sequence ID" value="NZ_JBBPCO010000008.1"/>
</dbReference>
<name>A0ABU9D995_9PROT</name>
<evidence type="ECO:0000313" key="4">
    <source>
        <dbReference type="EMBL" id="MEK8089954.1"/>
    </source>
</evidence>
<proteinExistence type="predicted"/>
<dbReference type="PANTHER" id="PTHR33231">
    <property type="entry name" value="30S RIBOSOMAL PROTEIN"/>
    <property type="match status" value="1"/>
</dbReference>
<dbReference type="EMBL" id="JBBPCO010000008">
    <property type="protein sequence ID" value="MEK8089954.1"/>
    <property type="molecule type" value="Genomic_DNA"/>
</dbReference>
<dbReference type="CDD" id="cd00552">
    <property type="entry name" value="RaiA"/>
    <property type="match status" value="1"/>
</dbReference>
<evidence type="ECO:0000256" key="2">
    <source>
        <dbReference type="ARBA" id="ARBA00038695"/>
    </source>
</evidence>
<comment type="subunit">
    <text evidence="2">Associates exclusively with 100S ribosomes, which are dimers of 70S ribosomes.</text>
</comment>
<dbReference type="Gene3D" id="3.30.160.100">
    <property type="entry name" value="Ribosome hibernation promotion factor-like"/>
    <property type="match status" value="1"/>
</dbReference>
<evidence type="ECO:0000256" key="3">
    <source>
        <dbReference type="ARBA" id="ARBA00041148"/>
    </source>
</evidence>
<gene>
    <name evidence="4" type="primary">raiA</name>
    <name evidence="4" type="ORF">WOB96_09260</name>
</gene>
<keyword evidence="1" id="KW-0810">Translation regulation</keyword>
<organism evidence="4 5">
    <name type="scientific">Thermithiobacillus plumbiphilus</name>
    <dbReference type="NCBI Taxonomy" id="1729899"/>
    <lineage>
        <taxon>Bacteria</taxon>
        <taxon>Pseudomonadati</taxon>
        <taxon>Pseudomonadota</taxon>
        <taxon>Acidithiobacillia</taxon>
        <taxon>Acidithiobacillales</taxon>
        <taxon>Thermithiobacillaceae</taxon>
        <taxon>Thermithiobacillus</taxon>
    </lineage>
</organism>
<reference evidence="4 5" key="1">
    <citation type="submission" date="2024-04" db="EMBL/GenBank/DDBJ databases">
        <authorList>
            <person name="Abashina T."/>
            <person name="Shaikin A."/>
        </authorList>
    </citation>
    <scope>NUCLEOTIDE SEQUENCE [LARGE SCALE GENOMIC DNA]</scope>
    <source>
        <strain evidence="4 5">AAFK</strain>
    </source>
</reference>
<dbReference type="InterPro" id="IPR050574">
    <property type="entry name" value="HPF/YfiA_ribosome-assoc"/>
</dbReference>
<dbReference type="SUPFAM" id="SSF69754">
    <property type="entry name" value="Ribosome binding protein Y (YfiA homologue)"/>
    <property type="match status" value="1"/>
</dbReference>